<dbReference type="Proteomes" id="UP000215256">
    <property type="component" value="Chromosome 1"/>
</dbReference>
<sequence>MRVIPEHPSKLARIGSCLAVMGSLVWVQWPIDFQNLNIAGVILLIGSLVTWLGIELADFSNGNSAHDGMMVDDVNKLNSLLKLVDRHQAYILREHAIETSMHDTDYDGIQQLVRYHNDDIFPFHNKNIQVHYEQLCRDAEKFLRDLFNLYTSDGRGWMTWRVAGEGWVSQDVYDRVMSRIGELNRQTSLLSQTWEELITLALAELKGASQPINRYE</sequence>
<protein>
    <submittedName>
        <fullName evidence="1">Uncharacterized protein</fullName>
    </submittedName>
</protein>
<proteinExistence type="predicted"/>
<evidence type="ECO:0000313" key="1">
    <source>
        <dbReference type="EMBL" id="ASV86657.1"/>
    </source>
</evidence>
<organism evidence="1 2">
    <name type="scientific">Ochrobactrum quorumnocens</name>
    <dbReference type="NCBI Taxonomy" id="271865"/>
    <lineage>
        <taxon>Bacteria</taxon>
        <taxon>Pseudomonadati</taxon>
        <taxon>Pseudomonadota</taxon>
        <taxon>Alphaproteobacteria</taxon>
        <taxon>Hyphomicrobiales</taxon>
        <taxon>Brucellaceae</taxon>
        <taxon>Brucella/Ochrobactrum group</taxon>
        <taxon>Ochrobactrum</taxon>
    </lineage>
</organism>
<dbReference type="OrthoDB" id="8481577at2"/>
<dbReference type="RefSeq" id="WP_095447441.1">
    <property type="nucleotide sequence ID" value="NZ_CP022604.1"/>
</dbReference>
<evidence type="ECO:0000313" key="2">
    <source>
        <dbReference type="Proteomes" id="UP000215256"/>
    </source>
</evidence>
<reference evidence="1 2" key="1">
    <citation type="submission" date="2017-07" db="EMBL/GenBank/DDBJ databases">
        <title>Phylogenetic study on the rhizospheric bacterium Ochrobactrum sp. A44.</title>
        <authorList>
            <person name="Krzyzanowska D.M."/>
            <person name="Ossowicki A."/>
            <person name="Rajewska M."/>
            <person name="Maciag T."/>
            <person name="Kaczynski Z."/>
            <person name="Czerwicka M."/>
            <person name="Jafra S."/>
        </authorList>
    </citation>
    <scope>NUCLEOTIDE SEQUENCE [LARGE SCALE GENOMIC DNA]</scope>
    <source>
        <strain evidence="1 2">A44</strain>
    </source>
</reference>
<name>A0A248UIJ6_9HYPH</name>
<dbReference type="AlphaFoldDB" id="A0A248UIJ6"/>
<dbReference type="KEGG" id="och:CES85_2244"/>
<accession>A0A248UIJ6</accession>
<dbReference type="EMBL" id="CP022604">
    <property type="protein sequence ID" value="ASV86657.1"/>
    <property type="molecule type" value="Genomic_DNA"/>
</dbReference>
<gene>
    <name evidence="1" type="ORF">CES85_2244</name>
</gene>